<gene>
    <name evidence="2" type="ORF">TWF506_002475</name>
</gene>
<feature type="chain" id="PRO_5042984513" description="Ecp2 effector protein domain-containing protein" evidence="1">
    <location>
        <begin position="25"/>
        <end position="339"/>
    </location>
</feature>
<comment type="caution">
    <text evidence="2">The sequence shown here is derived from an EMBL/GenBank/DDBJ whole genome shotgun (WGS) entry which is preliminary data.</text>
</comment>
<evidence type="ECO:0000256" key="1">
    <source>
        <dbReference type="SAM" id="SignalP"/>
    </source>
</evidence>
<dbReference type="Proteomes" id="UP001307849">
    <property type="component" value="Unassembled WGS sequence"/>
</dbReference>
<protein>
    <recommendedName>
        <fullName evidence="4">Ecp2 effector protein domain-containing protein</fullName>
    </recommendedName>
</protein>
<dbReference type="EMBL" id="JAVHJM010000010">
    <property type="protein sequence ID" value="KAK6504273.1"/>
    <property type="molecule type" value="Genomic_DNA"/>
</dbReference>
<feature type="signal peptide" evidence="1">
    <location>
        <begin position="1"/>
        <end position="24"/>
    </location>
</feature>
<dbReference type="AlphaFoldDB" id="A0AAN8MZV6"/>
<evidence type="ECO:0008006" key="4">
    <source>
        <dbReference type="Google" id="ProtNLM"/>
    </source>
</evidence>
<proteinExistence type="predicted"/>
<reference evidence="2 3" key="1">
    <citation type="submission" date="2019-10" db="EMBL/GenBank/DDBJ databases">
        <authorList>
            <person name="Palmer J.M."/>
        </authorList>
    </citation>
    <scope>NUCLEOTIDE SEQUENCE [LARGE SCALE GENOMIC DNA]</scope>
    <source>
        <strain evidence="2 3">TWF506</strain>
    </source>
</reference>
<keyword evidence="1" id="KW-0732">Signal</keyword>
<sequence>MMSKLLTFIATGLWLCVMFSTYSASAVPAGLVARDLDTPPQLTVGNYLEDRSSAQFPTCSVDLYIKKVLLYVRKLGHAGWVIHDNNEPDKDDDGTLKAGECYRPAELQSSFKQQAFWSQNMGMSVEGYCSCTVYQDNDCGEGVDTKDLKASALRNRIKSTAGAIGGSFKCSLDNGWANLGANRCQVWASNEAKDGEPSRVLKKEFQQGDIDSKSGQSECIPINIEQEAGFIMRGWNITDCTCHFYTDDGCKSRFITDGMAGTRVVSGFQFGNHQKIMSFRCDLPWKINPDEVHAAYGSNVDRALDHLLGTGFGYVMPYVHRVPGYEIKPNDQLYSKRML</sequence>
<organism evidence="2 3">
    <name type="scientific">Arthrobotrys conoides</name>
    <dbReference type="NCBI Taxonomy" id="74498"/>
    <lineage>
        <taxon>Eukaryota</taxon>
        <taxon>Fungi</taxon>
        <taxon>Dikarya</taxon>
        <taxon>Ascomycota</taxon>
        <taxon>Pezizomycotina</taxon>
        <taxon>Orbiliomycetes</taxon>
        <taxon>Orbiliales</taxon>
        <taxon>Orbiliaceae</taxon>
        <taxon>Arthrobotrys</taxon>
    </lineage>
</organism>
<accession>A0AAN8MZV6</accession>
<keyword evidence="3" id="KW-1185">Reference proteome</keyword>
<name>A0AAN8MZV6_9PEZI</name>
<evidence type="ECO:0000313" key="3">
    <source>
        <dbReference type="Proteomes" id="UP001307849"/>
    </source>
</evidence>
<evidence type="ECO:0000313" key="2">
    <source>
        <dbReference type="EMBL" id="KAK6504273.1"/>
    </source>
</evidence>